<keyword evidence="2" id="KW-1133">Transmembrane helix</keyword>
<protein>
    <recommendedName>
        <fullName evidence="5">Prominin-like protein</fullName>
    </recommendedName>
</protein>
<evidence type="ECO:0000256" key="1">
    <source>
        <dbReference type="SAM" id="MobiDB-lite"/>
    </source>
</evidence>
<evidence type="ECO:0000313" key="4">
    <source>
        <dbReference type="EMBL" id="JAP87006.1"/>
    </source>
</evidence>
<feature type="signal peptide" evidence="3">
    <location>
        <begin position="1"/>
        <end position="19"/>
    </location>
</feature>
<feature type="chain" id="PRO_5007287064" description="Prominin-like protein" evidence="3">
    <location>
        <begin position="20"/>
        <end position="720"/>
    </location>
</feature>
<feature type="transmembrane region" description="Helical" evidence="2">
    <location>
        <begin position="103"/>
        <end position="123"/>
    </location>
</feature>
<evidence type="ECO:0000256" key="3">
    <source>
        <dbReference type="SAM" id="SignalP"/>
    </source>
</evidence>
<name>A0A131Z957_RHIAP</name>
<feature type="transmembrane region" description="Helical" evidence="2">
    <location>
        <begin position="644"/>
        <end position="667"/>
    </location>
</feature>
<accession>A0A131Z957</accession>
<evidence type="ECO:0000256" key="2">
    <source>
        <dbReference type="SAM" id="Phobius"/>
    </source>
</evidence>
<dbReference type="EMBL" id="GEDV01001551">
    <property type="protein sequence ID" value="JAP87006.1"/>
    <property type="molecule type" value="Transcribed_RNA"/>
</dbReference>
<feature type="region of interest" description="Disordered" evidence="1">
    <location>
        <begin position="667"/>
        <end position="720"/>
    </location>
</feature>
<feature type="transmembrane region" description="Helical" evidence="2">
    <location>
        <begin position="153"/>
        <end position="171"/>
    </location>
</feature>
<feature type="transmembrane region" description="Helical" evidence="2">
    <location>
        <begin position="408"/>
        <end position="428"/>
    </location>
</feature>
<dbReference type="AlphaFoldDB" id="A0A131Z957"/>
<feature type="transmembrane region" description="Helical" evidence="2">
    <location>
        <begin position="363"/>
        <end position="387"/>
    </location>
</feature>
<feature type="non-terminal residue" evidence="4">
    <location>
        <position position="720"/>
    </location>
</feature>
<organism evidence="4">
    <name type="scientific">Rhipicephalus appendiculatus</name>
    <name type="common">Brown ear tick</name>
    <dbReference type="NCBI Taxonomy" id="34631"/>
    <lineage>
        <taxon>Eukaryota</taxon>
        <taxon>Metazoa</taxon>
        <taxon>Ecdysozoa</taxon>
        <taxon>Arthropoda</taxon>
        <taxon>Chelicerata</taxon>
        <taxon>Arachnida</taxon>
        <taxon>Acari</taxon>
        <taxon>Parasitiformes</taxon>
        <taxon>Ixodida</taxon>
        <taxon>Ixodoidea</taxon>
        <taxon>Ixodidae</taxon>
        <taxon>Rhipicephalinae</taxon>
        <taxon>Rhipicephalus</taxon>
        <taxon>Rhipicephalus</taxon>
    </lineage>
</organism>
<proteinExistence type="predicted"/>
<evidence type="ECO:0008006" key="5">
    <source>
        <dbReference type="Google" id="ProtNLM"/>
    </source>
</evidence>
<sequence>MIRALGAFASMALFLVLQGRRLSGPGQAPSASLTEQLPYTMNVDPVRPYQAPVHYMRNFLGRLENRPRDINFFLEVAREPNSFLDILGNYQHGVSSVVQVGNVVMAVIAIGGIVVVAGSWVGYFGGDRSEAEEAEEDDEEVTPMYKTAHTATMALMLLLGVVAFVLAFLLYETSSDLSASIDSLPTVKEMAARDLAAFVTNTINQMVADAGRKKHRHLNELEGDFKKSFSNFIMTRMHEDLMLRNGLNVTDCAESVKQIGMLFVKDGVKSQGNRLLRASKSLARVNDYRKRLCDLVASKVEKSTSKERKQVVQRLKKQLQENAKLKAEEELKETLTGLDRAFNRLMTFGARTGWWDRFGSSTLFGLVPVFFLMTIAILIPFLVVALTQQDFSEEAEEKNKRFKVAGKAIAYSAFVLYVLAVLGLYVALQVFPYGAVGECYLCNSYRQGSFKVLNMLAVRLWPLNERASIFRGIHPSEILSKCSHGEATLADLGIPSEVRQDMDIDIKSTRVPLLDSETQKLAQRMPAFLVHDRQVEKLHGTDVNVTLFVRTLRVSLSKERALTDGTRRRASAFLKKLDRVDLKDAGERLAATSYRRMLLTMLPKYYTQYLHGPTMDQHIGSCGPIYNVVDKTMSATCDGFVDSLLAFVFFLVVTAIVSTLVAVMAAARHHKHRHKHRKHHKHKHKHKKHRKHRKHRKHKKHRKHRKHRKHKKHRKHRKHR</sequence>
<reference evidence="4" key="1">
    <citation type="journal article" date="2016" name="Ticks Tick Borne Dis.">
        <title>De novo assembly and annotation of the salivary gland transcriptome of Rhipicephalus appendiculatus male and female ticks during blood feeding.</title>
        <authorList>
            <person name="de Castro M.H."/>
            <person name="de Klerk D."/>
            <person name="Pienaar R."/>
            <person name="Latif A.A."/>
            <person name="Rees D.J."/>
            <person name="Mans B.J."/>
        </authorList>
    </citation>
    <scope>NUCLEOTIDE SEQUENCE</scope>
    <source>
        <tissue evidence="4">Salivary glands</tissue>
    </source>
</reference>
<keyword evidence="2" id="KW-0472">Membrane</keyword>
<keyword evidence="2" id="KW-0812">Transmembrane</keyword>
<keyword evidence="3" id="KW-0732">Signal</keyword>